<feature type="region of interest" description="Disordered" evidence="10">
    <location>
        <begin position="289"/>
        <end position="323"/>
    </location>
</feature>
<keyword evidence="4" id="KW-0227">DNA damage</keyword>
<dbReference type="OrthoDB" id="3361892at2759"/>
<comment type="catalytic activity">
    <reaction evidence="9">
        <text>L-lysyl-[histone] + acetyl-CoA = N(6)-acetyl-L-lysyl-[histone] + CoA + H(+)</text>
        <dbReference type="Rhea" id="RHEA:21992"/>
        <dbReference type="Rhea" id="RHEA-COMP:9845"/>
        <dbReference type="Rhea" id="RHEA-COMP:11338"/>
        <dbReference type="ChEBI" id="CHEBI:15378"/>
        <dbReference type="ChEBI" id="CHEBI:29969"/>
        <dbReference type="ChEBI" id="CHEBI:57287"/>
        <dbReference type="ChEBI" id="CHEBI:57288"/>
        <dbReference type="ChEBI" id="CHEBI:61930"/>
        <dbReference type="EC" id="2.3.1.48"/>
    </reaction>
    <physiologicalReaction direction="left-to-right" evidence="9">
        <dbReference type="Rhea" id="RHEA:21993"/>
    </physiologicalReaction>
</comment>
<evidence type="ECO:0000256" key="6">
    <source>
        <dbReference type="ARBA" id="ARBA00023015"/>
    </source>
</evidence>
<evidence type="ECO:0000313" key="11">
    <source>
        <dbReference type="EMBL" id="KIM43336.1"/>
    </source>
</evidence>
<dbReference type="Proteomes" id="UP000053424">
    <property type="component" value="Unassembled WGS sequence"/>
</dbReference>
<dbReference type="STRING" id="686832.A0A0C3CI99"/>
<dbReference type="PANTHER" id="PTHR31571:SF2">
    <property type="entry name" value="HISTONE ACETYLTRANSFERASE RTT109"/>
    <property type="match status" value="1"/>
</dbReference>
<keyword evidence="3" id="KW-0808">Transferase</keyword>
<evidence type="ECO:0000256" key="10">
    <source>
        <dbReference type="SAM" id="MobiDB-lite"/>
    </source>
</evidence>
<dbReference type="EMBL" id="KN831776">
    <property type="protein sequence ID" value="KIM43336.1"/>
    <property type="molecule type" value="Genomic_DNA"/>
</dbReference>
<keyword evidence="12" id="KW-1185">Reference proteome</keyword>
<dbReference type="GO" id="GO:0006355">
    <property type="term" value="P:regulation of DNA-templated transcription"/>
    <property type="evidence" value="ECO:0007669"/>
    <property type="project" value="InterPro"/>
</dbReference>
<reference evidence="12" key="2">
    <citation type="submission" date="2015-01" db="EMBL/GenBank/DDBJ databases">
        <title>Evolutionary Origins and Diversification of the Mycorrhizal Mutualists.</title>
        <authorList>
            <consortium name="DOE Joint Genome Institute"/>
            <consortium name="Mycorrhizal Genomics Consortium"/>
            <person name="Kohler A."/>
            <person name="Kuo A."/>
            <person name="Nagy L.G."/>
            <person name="Floudas D."/>
            <person name="Copeland A."/>
            <person name="Barry K.W."/>
            <person name="Cichocki N."/>
            <person name="Veneault-Fourrey C."/>
            <person name="LaButti K."/>
            <person name="Lindquist E.A."/>
            <person name="Lipzen A."/>
            <person name="Lundell T."/>
            <person name="Morin E."/>
            <person name="Murat C."/>
            <person name="Riley R."/>
            <person name="Ohm R."/>
            <person name="Sun H."/>
            <person name="Tunlid A."/>
            <person name="Henrissat B."/>
            <person name="Grigoriev I.V."/>
            <person name="Hibbett D.S."/>
            <person name="Martin F."/>
        </authorList>
    </citation>
    <scope>NUCLEOTIDE SEQUENCE [LARGE SCALE GENOMIC DNA]</scope>
    <source>
        <strain evidence="12">h7</strain>
    </source>
</reference>
<reference evidence="11 12" key="1">
    <citation type="submission" date="2014-04" db="EMBL/GenBank/DDBJ databases">
        <authorList>
            <consortium name="DOE Joint Genome Institute"/>
            <person name="Kuo A."/>
            <person name="Gay G."/>
            <person name="Dore J."/>
            <person name="Kohler A."/>
            <person name="Nagy L.G."/>
            <person name="Floudas D."/>
            <person name="Copeland A."/>
            <person name="Barry K.W."/>
            <person name="Cichocki N."/>
            <person name="Veneault-Fourrey C."/>
            <person name="LaButti K."/>
            <person name="Lindquist E.A."/>
            <person name="Lipzen A."/>
            <person name="Lundell T."/>
            <person name="Morin E."/>
            <person name="Murat C."/>
            <person name="Sun H."/>
            <person name="Tunlid A."/>
            <person name="Henrissat B."/>
            <person name="Grigoriev I.V."/>
            <person name="Hibbett D.S."/>
            <person name="Martin F."/>
            <person name="Nordberg H.P."/>
            <person name="Cantor M.N."/>
            <person name="Hua S.X."/>
        </authorList>
    </citation>
    <scope>NUCLEOTIDE SEQUENCE [LARGE SCALE GENOMIC DNA]</scope>
    <source>
        <strain evidence="12">h7</strain>
    </source>
</reference>
<comment type="subcellular location">
    <subcellularLocation>
        <location evidence="1">Nucleus</location>
    </subcellularLocation>
</comment>
<sequence>MSSSSSSSSSPKPNLRDHLLAALSTLPGTREHHLHVLVSAPRKSNGLFPFASPPKPPRVYLQDILVLCSERAMTGDDAPRVIVSAIEASVYVVPPTKCAVFYVSKVDSTGQASGPAPTSRLVRALIGYYVDARTRPVQAEHVWVQLFARAQGQYLFPNSKEWSGKKALGDTGLCAWWKRVLTKVVLDLEKGKEKEKENGNLKVKMYYILPGYSQDEAEHALRIATPASATALEQPQNGVWEYGHPYSQTDIPLPCAPADGKTKNLGHFIPSFDDDPKSRFMDEIAYTTDGDIKSPQRKRARTNTNELTKTTTTTSNEESKPHGELGKVTADEFWERMSFRQECVAGAVTAFFSVMVSSVPDGLSGESPLAPQAGQVAGQVHKRIMTTLLTGVEFSTYERAVKATETVEGAIKGLCEGIPSCTKRPRTPEPRERLLVPPRTPPRRPRVEAEVSPNPFPEPVASLETYRMHIYGSVETRNAMHKEEQPQKGVAVTVLTVRRKNRLIK</sequence>
<dbReference type="HOGENOM" id="CLU_019224_0_0_1"/>
<evidence type="ECO:0000256" key="1">
    <source>
        <dbReference type="ARBA" id="ARBA00004123"/>
    </source>
</evidence>
<evidence type="ECO:0000256" key="9">
    <source>
        <dbReference type="ARBA" id="ARBA00048940"/>
    </source>
</evidence>
<keyword evidence="5" id="KW-0007">Acetylation</keyword>
<evidence type="ECO:0000256" key="4">
    <source>
        <dbReference type="ARBA" id="ARBA00022763"/>
    </source>
</evidence>
<dbReference type="GO" id="GO:0006974">
    <property type="term" value="P:DNA damage response"/>
    <property type="evidence" value="ECO:0007669"/>
    <property type="project" value="UniProtKB-KW"/>
</dbReference>
<dbReference type="PROSITE" id="PS51728">
    <property type="entry name" value="RTT109_HAT"/>
    <property type="match status" value="1"/>
</dbReference>
<feature type="region of interest" description="Disordered" evidence="10">
    <location>
        <begin position="423"/>
        <end position="458"/>
    </location>
</feature>
<evidence type="ECO:0000313" key="12">
    <source>
        <dbReference type="Proteomes" id="UP000053424"/>
    </source>
</evidence>
<evidence type="ECO:0000256" key="5">
    <source>
        <dbReference type="ARBA" id="ARBA00022990"/>
    </source>
</evidence>
<dbReference type="Pfam" id="PF08214">
    <property type="entry name" value="HAT_KAT11"/>
    <property type="match status" value="1"/>
</dbReference>
<keyword evidence="8" id="KW-0539">Nucleus</keyword>
<dbReference type="SMART" id="SM01250">
    <property type="entry name" value="KAT11"/>
    <property type="match status" value="1"/>
</dbReference>
<dbReference type="EC" id="2.3.1.48" evidence="2"/>
<feature type="compositionally biased region" description="Low complexity" evidence="10">
    <location>
        <begin position="302"/>
        <end position="316"/>
    </location>
</feature>
<gene>
    <name evidence="11" type="ORF">M413DRAFT_444167</name>
</gene>
<dbReference type="PANTHER" id="PTHR31571">
    <property type="entry name" value="ALTERED INHERITANCE OF MITOCHONDRIA PROTEIN 6"/>
    <property type="match status" value="1"/>
</dbReference>
<evidence type="ECO:0000256" key="8">
    <source>
        <dbReference type="ARBA" id="ARBA00023242"/>
    </source>
</evidence>
<name>A0A0C3CI99_HEBCY</name>
<dbReference type="GO" id="GO:0005634">
    <property type="term" value="C:nucleus"/>
    <property type="evidence" value="ECO:0007669"/>
    <property type="project" value="UniProtKB-SubCell"/>
</dbReference>
<keyword evidence="7" id="KW-0804">Transcription</keyword>
<dbReference type="InterPro" id="IPR016849">
    <property type="entry name" value="Rtt109"/>
</dbReference>
<evidence type="ECO:0000256" key="7">
    <source>
        <dbReference type="ARBA" id="ARBA00023163"/>
    </source>
</evidence>
<evidence type="ECO:0000256" key="2">
    <source>
        <dbReference type="ARBA" id="ARBA00013184"/>
    </source>
</evidence>
<dbReference type="InterPro" id="IPR013178">
    <property type="entry name" value="Histone_AcTrfase_Rtt109/CBP"/>
</dbReference>
<keyword evidence="6" id="KW-0805">Transcription regulation</keyword>
<accession>A0A0C3CI99</accession>
<evidence type="ECO:0000256" key="3">
    <source>
        <dbReference type="ARBA" id="ARBA00022679"/>
    </source>
</evidence>
<dbReference type="InterPro" id="IPR051236">
    <property type="entry name" value="HAT_RTT109-like"/>
</dbReference>
<dbReference type="AlphaFoldDB" id="A0A0C3CI99"/>
<dbReference type="GO" id="GO:0032931">
    <property type="term" value="F:histone H3K56 acetyltransferase activity"/>
    <property type="evidence" value="ECO:0007669"/>
    <property type="project" value="TreeGrafter"/>
</dbReference>
<organism evidence="11 12">
    <name type="scientific">Hebeloma cylindrosporum</name>
    <dbReference type="NCBI Taxonomy" id="76867"/>
    <lineage>
        <taxon>Eukaryota</taxon>
        <taxon>Fungi</taxon>
        <taxon>Dikarya</taxon>
        <taxon>Basidiomycota</taxon>
        <taxon>Agaricomycotina</taxon>
        <taxon>Agaricomycetes</taxon>
        <taxon>Agaricomycetidae</taxon>
        <taxon>Agaricales</taxon>
        <taxon>Agaricineae</taxon>
        <taxon>Hymenogastraceae</taxon>
        <taxon>Hebeloma</taxon>
    </lineage>
</organism>
<proteinExistence type="predicted"/>
<protein>
    <recommendedName>
        <fullName evidence="2">histone acetyltransferase</fullName>
        <ecNumber evidence="2">2.3.1.48</ecNumber>
    </recommendedName>
</protein>